<keyword evidence="4" id="KW-0805">Transcription regulation</keyword>
<feature type="domain" description="Zn(2)-C6 fungal-type" evidence="9">
    <location>
        <begin position="27"/>
        <end position="57"/>
    </location>
</feature>
<evidence type="ECO:0000313" key="10">
    <source>
        <dbReference type="EMBL" id="TVY56484.1"/>
    </source>
</evidence>
<dbReference type="PROSITE" id="PS50048">
    <property type="entry name" value="ZN2_CY6_FUNGAL_2"/>
    <property type="match status" value="1"/>
</dbReference>
<comment type="caution">
    <text evidence="10">The sequence shown here is derived from an EMBL/GenBank/DDBJ whole genome shotgun (WGS) entry which is preliminary data.</text>
</comment>
<dbReference type="SMART" id="SM00906">
    <property type="entry name" value="Fungal_trans"/>
    <property type="match status" value="1"/>
</dbReference>
<dbReference type="PANTHER" id="PTHR47782:SF1">
    <property type="entry name" value="PYRIMIDINE PATHWAY REGULATORY PROTEIN 1"/>
    <property type="match status" value="1"/>
</dbReference>
<feature type="region of interest" description="Disordered" evidence="8">
    <location>
        <begin position="131"/>
        <end position="157"/>
    </location>
</feature>
<proteinExistence type="predicted"/>
<gene>
    <name evidence="10" type="primary">uaY_1</name>
    <name evidence="10" type="ORF">LCER1_G003730</name>
</gene>
<evidence type="ECO:0000313" key="11">
    <source>
        <dbReference type="Proteomes" id="UP000481288"/>
    </source>
</evidence>
<sequence>MENSANPAAVPNSPSRKTRRTLRVRIACLRCQRRKIRCDGAVPSCGSCLKIGIECVDGGQGQNNESPRAHITSLQNRVQWLENIIRSRCPDVNLDGDSHVFNVDNETAMVSGGNTPKTTFTHPSDDFQEYQQEDTHIESHPDSEQPQDTAPAQDQSSNLRHEIGLVSLSAGTDPKYIGPSSGYSFARLLLACAARQGPPISPSIRRSEVVDRFAFLRPKDSISEPLPTDMDYAIKLSSSYFETIHPQYPFLHQPSHEKLVRKVYEEADPSPVDAFQVNMVLAVSATIISRRLKISLPGAGYCVSAMKFFDKIYLENSFRGLQCLLLLLVYTFHSSSLGLNVWYLNYQCISALLDLGLQRDVKSGRGISVLEQELRTRAFWVIYTIDRQVATMMGRPIGLRDEACELRILKLPADVDDHNLSATDIRPRQEGESPTHMSCAIHLFKLAQMNSEIKYICHSVSQKLPPYTYPNIPDISEWQKDIVARLESWKQQIPQFTGEQIYMTRLCERKYHKIKMLLHGPSPAIPKPSLESSKACYQSAVAEIRLYSQSYKQDLLIYSWVTVHSIFLSTLTMLHCIWTVPEITASAQIDDLMAILKAGSNVLSATGEHWSEAKQSRDVLDGLSVPTIRWLLEHKARSTQIEATTESNHQGLPRSSEQAARIGSMDDLEGLSSILPFAQPTDLNFDGQYWGSALYGSMNGDLSFTEDVDFNNPATLNTIMQGMLSTDVHLGSEYGQDFGMAFS</sequence>
<dbReference type="GO" id="GO:0000981">
    <property type="term" value="F:DNA-binding transcription factor activity, RNA polymerase II-specific"/>
    <property type="evidence" value="ECO:0007669"/>
    <property type="project" value="InterPro"/>
</dbReference>
<dbReference type="InterPro" id="IPR007219">
    <property type="entry name" value="XnlR_reg_dom"/>
</dbReference>
<dbReference type="GO" id="GO:0005634">
    <property type="term" value="C:nucleus"/>
    <property type="evidence" value="ECO:0007669"/>
    <property type="project" value="UniProtKB-SubCell"/>
</dbReference>
<feature type="compositionally biased region" description="Polar residues" evidence="8">
    <location>
        <begin position="144"/>
        <end position="157"/>
    </location>
</feature>
<evidence type="ECO:0000259" key="9">
    <source>
        <dbReference type="PROSITE" id="PS50048"/>
    </source>
</evidence>
<dbReference type="Gene3D" id="4.10.240.10">
    <property type="entry name" value="Zn(2)-C6 fungal-type DNA-binding domain"/>
    <property type="match status" value="1"/>
</dbReference>
<reference evidence="10 11" key="1">
    <citation type="submission" date="2018-05" db="EMBL/GenBank/DDBJ databases">
        <title>Whole genome sequencing for identification of molecular markers to develop diagnostic detection tools for the regulated plant pathogen Lachnellula willkommii.</title>
        <authorList>
            <person name="Giroux E."/>
            <person name="Bilodeau G."/>
        </authorList>
    </citation>
    <scope>NUCLEOTIDE SEQUENCE [LARGE SCALE GENOMIC DNA]</scope>
    <source>
        <strain evidence="10 11">CBS 625.97</strain>
    </source>
</reference>
<dbReference type="InterPro" id="IPR001138">
    <property type="entry name" value="Zn2Cys6_DnaBD"/>
</dbReference>
<dbReference type="Proteomes" id="UP000481288">
    <property type="component" value="Unassembled WGS sequence"/>
</dbReference>
<dbReference type="InterPro" id="IPR052202">
    <property type="entry name" value="Yeast_MetPath_Reg"/>
</dbReference>
<evidence type="ECO:0000256" key="2">
    <source>
        <dbReference type="ARBA" id="ARBA00022723"/>
    </source>
</evidence>
<dbReference type="Pfam" id="PF04082">
    <property type="entry name" value="Fungal_trans"/>
    <property type="match status" value="1"/>
</dbReference>
<dbReference type="OrthoDB" id="189997at2759"/>
<dbReference type="InterPro" id="IPR036864">
    <property type="entry name" value="Zn2-C6_fun-type_DNA-bd_sf"/>
</dbReference>
<keyword evidence="5" id="KW-0238">DNA-binding</keyword>
<name>A0A7D8YQA1_9HELO</name>
<dbReference type="GO" id="GO:0008270">
    <property type="term" value="F:zinc ion binding"/>
    <property type="evidence" value="ECO:0007669"/>
    <property type="project" value="InterPro"/>
</dbReference>
<organism evidence="10 11">
    <name type="scientific">Lachnellula cervina</name>
    <dbReference type="NCBI Taxonomy" id="1316786"/>
    <lineage>
        <taxon>Eukaryota</taxon>
        <taxon>Fungi</taxon>
        <taxon>Dikarya</taxon>
        <taxon>Ascomycota</taxon>
        <taxon>Pezizomycotina</taxon>
        <taxon>Leotiomycetes</taxon>
        <taxon>Helotiales</taxon>
        <taxon>Lachnaceae</taxon>
        <taxon>Lachnellula</taxon>
    </lineage>
</organism>
<evidence type="ECO:0000256" key="4">
    <source>
        <dbReference type="ARBA" id="ARBA00023015"/>
    </source>
</evidence>
<dbReference type="EMBL" id="QGMG01000157">
    <property type="protein sequence ID" value="TVY56484.1"/>
    <property type="molecule type" value="Genomic_DNA"/>
</dbReference>
<dbReference type="SUPFAM" id="SSF57701">
    <property type="entry name" value="Zn2/Cys6 DNA-binding domain"/>
    <property type="match status" value="1"/>
</dbReference>
<keyword evidence="7" id="KW-0539">Nucleus</keyword>
<keyword evidence="6" id="KW-0804">Transcription</keyword>
<keyword evidence="2" id="KW-0479">Metal-binding</keyword>
<dbReference type="GO" id="GO:0006351">
    <property type="term" value="P:DNA-templated transcription"/>
    <property type="evidence" value="ECO:0007669"/>
    <property type="project" value="InterPro"/>
</dbReference>
<dbReference type="GO" id="GO:0045944">
    <property type="term" value="P:positive regulation of transcription by RNA polymerase II"/>
    <property type="evidence" value="ECO:0007669"/>
    <property type="project" value="TreeGrafter"/>
</dbReference>
<keyword evidence="11" id="KW-1185">Reference proteome</keyword>
<dbReference type="CDD" id="cd12148">
    <property type="entry name" value="fungal_TF_MHR"/>
    <property type="match status" value="1"/>
</dbReference>
<feature type="compositionally biased region" description="Basic and acidic residues" evidence="8">
    <location>
        <begin position="133"/>
        <end position="143"/>
    </location>
</feature>
<evidence type="ECO:0000256" key="8">
    <source>
        <dbReference type="SAM" id="MobiDB-lite"/>
    </source>
</evidence>
<evidence type="ECO:0000256" key="1">
    <source>
        <dbReference type="ARBA" id="ARBA00004123"/>
    </source>
</evidence>
<evidence type="ECO:0000256" key="3">
    <source>
        <dbReference type="ARBA" id="ARBA00022833"/>
    </source>
</evidence>
<dbReference type="AlphaFoldDB" id="A0A7D8YQA1"/>
<evidence type="ECO:0000256" key="7">
    <source>
        <dbReference type="ARBA" id="ARBA00023242"/>
    </source>
</evidence>
<accession>A0A7D8YQA1</accession>
<dbReference type="SMART" id="SM00066">
    <property type="entry name" value="GAL4"/>
    <property type="match status" value="1"/>
</dbReference>
<dbReference type="GO" id="GO:0043565">
    <property type="term" value="F:sequence-specific DNA binding"/>
    <property type="evidence" value="ECO:0007669"/>
    <property type="project" value="TreeGrafter"/>
</dbReference>
<dbReference type="Pfam" id="PF00172">
    <property type="entry name" value="Zn_clus"/>
    <property type="match status" value="1"/>
</dbReference>
<evidence type="ECO:0000256" key="6">
    <source>
        <dbReference type="ARBA" id="ARBA00023163"/>
    </source>
</evidence>
<keyword evidence="3" id="KW-0862">Zinc</keyword>
<comment type="subcellular location">
    <subcellularLocation>
        <location evidence="1">Nucleus</location>
    </subcellularLocation>
</comment>
<protein>
    <submittedName>
        <fullName evidence="10">Positive regulator of purine utilization</fullName>
    </submittedName>
</protein>
<dbReference type="CDD" id="cd00067">
    <property type="entry name" value="GAL4"/>
    <property type="match status" value="1"/>
</dbReference>
<evidence type="ECO:0000256" key="5">
    <source>
        <dbReference type="ARBA" id="ARBA00023125"/>
    </source>
</evidence>
<dbReference type="PANTHER" id="PTHR47782">
    <property type="entry name" value="ZN(II)2CYS6 TRANSCRIPTION FACTOR (EUROFUNG)-RELATED"/>
    <property type="match status" value="1"/>
</dbReference>